<dbReference type="AlphaFoldDB" id="A0A841FAH9"/>
<name>A0A841FAH9_9ACTN</name>
<sequence>MISLSLTEIADAVDGRLHGVADPSVLVTGSVEHDSRKVAEGGLFVAIAGERADGHDFAAGAIADGARAVLGTRAVDGVPTILVADPLIALGRLARAVVDRLDKLTVVAITGSQGKTSTKDLIAQICARLGPTVANQGNLNNELGYPYTVLRADESTRYLVVESSARAIGDIAYLSRIAPPRVAVVLNVGIAHMGTFGSLDNIAVAKGELIEALPAEGLAILNADDPKVSAMAPRTKARVRTVGRAEGAGLRAADVVLDAAGRASFELRGPEGAVPVRLALSGAHMVGNALSAAAVALELGMPFAELPEALGALRIASERRMDVFDRADGVTVIDDSYNANPDSMAAAIGALGAIGEGRRKLAVLGYMAELAEGELECHRRVGDQAADAGVSLLISVQDIAAPITDAAAERGVEAVNVPDQETAIDRLLGALRPGDVVLVKGSRYRTWIVADALRDAEVDDRSKAEVE</sequence>
<evidence type="ECO:0000256" key="11">
    <source>
        <dbReference type="RuleBase" id="RU004136"/>
    </source>
</evidence>
<comment type="pathway">
    <text evidence="10 11">Cell wall biogenesis; peptidoglycan biosynthesis.</text>
</comment>
<dbReference type="PANTHER" id="PTHR43024">
    <property type="entry name" value="UDP-N-ACETYLMURAMOYL-TRIPEPTIDE--D-ALANYL-D-ALANINE LIGASE"/>
    <property type="match status" value="1"/>
</dbReference>
<dbReference type="PANTHER" id="PTHR43024:SF1">
    <property type="entry name" value="UDP-N-ACETYLMURAMOYL-TRIPEPTIDE--D-ALANYL-D-ALANINE LIGASE"/>
    <property type="match status" value="1"/>
</dbReference>
<reference evidence="15 16" key="1">
    <citation type="submission" date="2020-08" db="EMBL/GenBank/DDBJ databases">
        <title>Genomic Encyclopedia of Type Strains, Phase IV (KMG-IV): sequencing the most valuable type-strain genomes for metagenomic binning, comparative biology and taxonomic classification.</title>
        <authorList>
            <person name="Goeker M."/>
        </authorList>
    </citation>
    <scope>NUCLEOTIDE SEQUENCE [LARGE SCALE GENOMIC DNA]</scope>
    <source>
        <strain evidence="15 16">YIM 65646</strain>
    </source>
</reference>
<dbReference type="InterPro" id="IPR035911">
    <property type="entry name" value="MurE/MurF_N"/>
</dbReference>
<dbReference type="Pfam" id="PF01225">
    <property type="entry name" value="Mur_ligase"/>
    <property type="match status" value="1"/>
</dbReference>
<dbReference type="EMBL" id="JACHGT010000001">
    <property type="protein sequence ID" value="MBB6032764.1"/>
    <property type="molecule type" value="Genomic_DNA"/>
</dbReference>
<dbReference type="RefSeq" id="WP_184785630.1">
    <property type="nucleotide sequence ID" value="NZ_BONT01000034.1"/>
</dbReference>
<evidence type="ECO:0000313" key="16">
    <source>
        <dbReference type="Proteomes" id="UP000548476"/>
    </source>
</evidence>
<keyword evidence="16" id="KW-1185">Reference proteome</keyword>
<feature type="domain" description="Mur ligase C-terminal" evidence="13">
    <location>
        <begin position="319"/>
        <end position="443"/>
    </location>
</feature>
<dbReference type="EC" id="6.3.2.10" evidence="10 11"/>
<evidence type="ECO:0000256" key="1">
    <source>
        <dbReference type="ARBA" id="ARBA00022490"/>
    </source>
</evidence>
<evidence type="ECO:0000256" key="8">
    <source>
        <dbReference type="ARBA" id="ARBA00023306"/>
    </source>
</evidence>
<feature type="domain" description="Mur ligase N-terminal catalytic" evidence="12">
    <location>
        <begin position="31"/>
        <end position="75"/>
    </location>
</feature>
<keyword evidence="5 10" id="KW-0067">ATP-binding</keyword>
<dbReference type="InterPro" id="IPR036615">
    <property type="entry name" value="Mur_ligase_C_dom_sf"/>
</dbReference>
<evidence type="ECO:0000256" key="10">
    <source>
        <dbReference type="HAMAP-Rule" id="MF_02019"/>
    </source>
</evidence>
<dbReference type="InterPro" id="IPR000713">
    <property type="entry name" value="Mur_ligase_N"/>
</dbReference>
<evidence type="ECO:0000256" key="6">
    <source>
        <dbReference type="ARBA" id="ARBA00022960"/>
    </source>
</evidence>
<comment type="caution">
    <text evidence="15">The sequence shown here is derived from an EMBL/GenBank/DDBJ whole genome shotgun (WGS) entry which is preliminary data.</text>
</comment>
<comment type="catalytic activity">
    <reaction evidence="10 11">
        <text>D-alanyl-D-alanine + UDP-N-acetyl-alpha-D-muramoyl-L-alanyl-gamma-D-glutamyl-meso-2,6-diaminopimelate + ATP = UDP-N-acetyl-alpha-D-muramoyl-L-alanyl-gamma-D-glutamyl-meso-2,6-diaminopimeloyl-D-alanyl-D-alanine + ADP + phosphate + H(+)</text>
        <dbReference type="Rhea" id="RHEA:28374"/>
        <dbReference type="ChEBI" id="CHEBI:15378"/>
        <dbReference type="ChEBI" id="CHEBI:30616"/>
        <dbReference type="ChEBI" id="CHEBI:43474"/>
        <dbReference type="ChEBI" id="CHEBI:57822"/>
        <dbReference type="ChEBI" id="CHEBI:61386"/>
        <dbReference type="ChEBI" id="CHEBI:83905"/>
        <dbReference type="ChEBI" id="CHEBI:456216"/>
        <dbReference type="EC" id="6.3.2.10"/>
    </reaction>
</comment>
<evidence type="ECO:0000259" key="14">
    <source>
        <dbReference type="Pfam" id="PF08245"/>
    </source>
</evidence>
<dbReference type="GO" id="GO:0005524">
    <property type="term" value="F:ATP binding"/>
    <property type="evidence" value="ECO:0007669"/>
    <property type="project" value="UniProtKB-UniRule"/>
</dbReference>
<comment type="function">
    <text evidence="10 11">Involved in cell wall formation. Catalyzes the final step in the synthesis of UDP-N-acetylmuramoyl-pentapeptide, the precursor of murein.</text>
</comment>
<evidence type="ECO:0000313" key="15">
    <source>
        <dbReference type="EMBL" id="MBB6032764.1"/>
    </source>
</evidence>
<keyword evidence="1 10" id="KW-0963">Cytoplasm</keyword>
<dbReference type="GO" id="GO:0047480">
    <property type="term" value="F:UDP-N-acetylmuramoyl-tripeptide-D-alanyl-D-alanine ligase activity"/>
    <property type="evidence" value="ECO:0007669"/>
    <property type="project" value="UniProtKB-UniRule"/>
</dbReference>
<gene>
    <name evidence="10" type="primary">murF</name>
    <name evidence="15" type="ORF">HNR73_000606</name>
</gene>
<evidence type="ECO:0000256" key="7">
    <source>
        <dbReference type="ARBA" id="ARBA00022984"/>
    </source>
</evidence>
<evidence type="ECO:0000259" key="13">
    <source>
        <dbReference type="Pfam" id="PF02875"/>
    </source>
</evidence>
<comment type="similarity">
    <text evidence="10">Belongs to the MurCDEF family. MurF subfamily.</text>
</comment>
<dbReference type="Gene3D" id="3.40.1390.10">
    <property type="entry name" value="MurE/MurF, N-terminal domain"/>
    <property type="match status" value="1"/>
</dbReference>
<evidence type="ECO:0000256" key="9">
    <source>
        <dbReference type="ARBA" id="ARBA00023316"/>
    </source>
</evidence>
<dbReference type="GO" id="GO:0009252">
    <property type="term" value="P:peptidoglycan biosynthetic process"/>
    <property type="evidence" value="ECO:0007669"/>
    <property type="project" value="UniProtKB-UniRule"/>
</dbReference>
<dbReference type="SUPFAM" id="SSF63418">
    <property type="entry name" value="MurE/MurF N-terminal domain"/>
    <property type="match status" value="1"/>
</dbReference>
<keyword evidence="9 10" id="KW-0961">Cell wall biogenesis/degradation</keyword>
<dbReference type="Pfam" id="PF08245">
    <property type="entry name" value="Mur_ligase_M"/>
    <property type="match status" value="1"/>
</dbReference>
<dbReference type="Gene3D" id="3.40.1190.10">
    <property type="entry name" value="Mur-like, catalytic domain"/>
    <property type="match status" value="1"/>
</dbReference>
<evidence type="ECO:0000256" key="3">
    <source>
        <dbReference type="ARBA" id="ARBA00022618"/>
    </source>
</evidence>
<dbReference type="HAMAP" id="MF_02019">
    <property type="entry name" value="MurF"/>
    <property type="match status" value="1"/>
</dbReference>
<dbReference type="InterPro" id="IPR005863">
    <property type="entry name" value="UDP-N-AcMur_synth"/>
</dbReference>
<dbReference type="InterPro" id="IPR036565">
    <property type="entry name" value="Mur-like_cat_sf"/>
</dbReference>
<feature type="binding site" evidence="10">
    <location>
        <begin position="111"/>
        <end position="117"/>
    </location>
    <ligand>
        <name>ATP</name>
        <dbReference type="ChEBI" id="CHEBI:30616"/>
    </ligand>
</feature>
<evidence type="ECO:0000256" key="2">
    <source>
        <dbReference type="ARBA" id="ARBA00022598"/>
    </source>
</evidence>
<keyword evidence="4 10" id="KW-0547">Nucleotide-binding</keyword>
<evidence type="ECO:0000259" key="12">
    <source>
        <dbReference type="Pfam" id="PF01225"/>
    </source>
</evidence>
<dbReference type="GO" id="GO:0051301">
    <property type="term" value="P:cell division"/>
    <property type="evidence" value="ECO:0007669"/>
    <property type="project" value="UniProtKB-KW"/>
</dbReference>
<dbReference type="InterPro" id="IPR013221">
    <property type="entry name" value="Mur_ligase_cen"/>
</dbReference>
<dbReference type="InterPro" id="IPR051046">
    <property type="entry name" value="MurCDEF_CellWall_CoF430Synth"/>
</dbReference>
<dbReference type="Pfam" id="PF02875">
    <property type="entry name" value="Mur_ligase_C"/>
    <property type="match status" value="1"/>
</dbReference>
<dbReference type="UniPathway" id="UPA00219"/>
<feature type="domain" description="Mur ligase central" evidence="14">
    <location>
        <begin position="109"/>
        <end position="296"/>
    </location>
</feature>
<dbReference type="NCBIfam" id="TIGR01143">
    <property type="entry name" value="murF"/>
    <property type="match status" value="1"/>
</dbReference>
<evidence type="ECO:0000256" key="5">
    <source>
        <dbReference type="ARBA" id="ARBA00022840"/>
    </source>
</evidence>
<keyword evidence="6 10" id="KW-0133">Cell shape</keyword>
<keyword evidence="7 10" id="KW-0573">Peptidoglycan synthesis</keyword>
<dbReference type="GO" id="GO:0071555">
    <property type="term" value="P:cell wall organization"/>
    <property type="evidence" value="ECO:0007669"/>
    <property type="project" value="UniProtKB-KW"/>
</dbReference>
<dbReference type="InterPro" id="IPR004101">
    <property type="entry name" value="Mur_ligase_C"/>
</dbReference>
<dbReference type="SUPFAM" id="SSF53623">
    <property type="entry name" value="MurD-like peptide ligases, catalytic domain"/>
    <property type="match status" value="1"/>
</dbReference>
<accession>A0A841FAH9</accession>
<keyword evidence="2 10" id="KW-0436">Ligase</keyword>
<comment type="subcellular location">
    <subcellularLocation>
        <location evidence="10 11">Cytoplasm</location>
    </subcellularLocation>
</comment>
<dbReference type="SUPFAM" id="SSF53244">
    <property type="entry name" value="MurD-like peptide ligases, peptide-binding domain"/>
    <property type="match status" value="1"/>
</dbReference>
<dbReference type="Proteomes" id="UP000548476">
    <property type="component" value="Unassembled WGS sequence"/>
</dbReference>
<dbReference type="GO" id="GO:0008360">
    <property type="term" value="P:regulation of cell shape"/>
    <property type="evidence" value="ECO:0007669"/>
    <property type="project" value="UniProtKB-KW"/>
</dbReference>
<keyword evidence="8 10" id="KW-0131">Cell cycle</keyword>
<proteinExistence type="inferred from homology"/>
<organism evidence="15 16">
    <name type="scientific">Phytomonospora endophytica</name>
    <dbReference type="NCBI Taxonomy" id="714109"/>
    <lineage>
        <taxon>Bacteria</taxon>
        <taxon>Bacillati</taxon>
        <taxon>Actinomycetota</taxon>
        <taxon>Actinomycetes</taxon>
        <taxon>Micromonosporales</taxon>
        <taxon>Micromonosporaceae</taxon>
        <taxon>Phytomonospora</taxon>
    </lineage>
</organism>
<protein>
    <recommendedName>
        <fullName evidence="10 11">UDP-N-acetylmuramoyl-tripeptide--D-alanyl-D-alanine ligase</fullName>
        <ecNumber evidence="10 11">6.3.2.10</ecNumber>
    </recommendedName>
    <alternativeName>
        <fullName evidence="10">D-alanyl-D-alanine-adding enzyme</fullName>
    </alternativeName>
</protein>
<dbReference type="Gene3D" id="3.90.190.20">
    <property type="entry name" value="Mur ligase, C-terminal domain"/>
    <property type="match status" value="1"/>
</dbReference>
<keyword evidence="3 10" id="KW-0132">Cell division</keyword>
<dbReference type="GO" id="GO:0005737">
    <property type="term" value="C:cytoplasm"/>
    <property type="evidence" value="ECO:0007669"/>
    <property type="project" value="UniProtKB-SubCell"/>
</dbReference>
<evidence type="ECO:0000256" key="4">
    <source>
        <dbReference type="ARBA" id="ARBA00022741"/>
    </source>
</evidence>